<dbReference type="RefSeq" id="WP_281874160.1">
    <property type="nucleotide sequence ID" value="NZ_BSBO01000050.1"/>
</dbReference>
<dbReference type="AlphaFoldDB" id="A0A9W6CE14"/>
<evidence type="ECO:0000256" key="1">
    <source>
        <dbReference type="SAM" id="Phobius"/>
    </source>
</evidence>
<sequence length="230" mass="26652">MPNYIWALIVAKSVQESKVFISGMNAKDWFTILIPASVTLLGFVITYFSLRKSFKDEIRKQKSNIALEKMSTVPFETLELYETMLAPVKIQKQIDEIEKKKGLSRIDRENITKLNQQKIEAQQSSMDKMTKLLNTIYAYGSVNAIKIVASMQKLNYSLKPDSTDEERWIIMAHMILLSSQVKKDVTNITVNPQKWFEMKITDYETNREIFDPVVNKVVKELGLDEKFKIL</sequence>
<reference evidence="2 3" key="1">
    <citation type="journal article" date="2023" name="Int. J. Syst. Evol. Microbiol.">
        <title>Sellimonas catena sp. nov., isolated from human faeces.</title>
        <authorList>
            <person name="Hisatomi A."/>
            <person name="Ohkuma M."/>
            <person name="Sakamoto M."/>
        </authorList>
    </citation>
    <scope>NUCLEOTIDE SEQUENCE [LARGE SCALE GENOMIC DNA]</scope>
    <source>
        <strain evidence="2 3">12EGH17</strain>
    </source>
</reference>
<organism evidence="2 3">
    <name type="scientific">Sellimonas catena</name>
    <dbReference type="NCBI Taxonomy" id="2994035"/>
    <lineage>
        <taxon>Bacteria</taxon>
        <taxon>Bacillati</taxon>
        <taxon>Bacillota</taxon>
        <taxon>Clostridia</taxon>
        <taxon>Lachnospirales</taxon>
        <taxon>Lachnospiraceae</taxon>
        <taxon>Sellimonas</taxon>
    </lineage>
</organism>
<keyword evidence="1" id="KW-0472">Membrane</keyword>
<proteinExistence type="predicted"/>
<name>A0A9W6CE14_9FIRM</name>
<keyword evidence="1" id="KW-0812">Transmembrane</keyword>
<keyword evidence="1" id="KW-1133">Transmembrane helix</keyword>
<comment type="caution">
    <text evidence="2">The sequence shown here is derived from an EMBL/GenBank/DDBJ whole genome shotgun (WGS) entry which is preliminary data.</text>
</comment>
<accession>A0A9W6CE14</accession>
<protein>
    <submittedName>
        <fullName evidence="2">Uncharacterized protein</fullName>
    </submittedName>
</protein>
<evidence type="ECO:0000313" key="2">
    <source>
        <dbReference type="EMBL" id="GLG06151.1"/>
    </source>
</evidence>
<dbReference type="EMBL" id="BSBO01000050">
    <property type="protein sequence ID" value="GLG06151.1"/>
    <property type="molecule type" value="Genomic_DNA"/>
</dbReference>
<keyword evidence="3" id="KW-1185">Reference proteome</keyword>
<gene>
    <name evidence="2" type="ORF">Selli1_33250</name>
</gene>
<evidence type="ECO:0000313" key="3">
    <source>
        <dbReference type="Proteomes" id="UP001145145"/>
    </source>
</evidence>
<feature type="transmembrane region" description="Helical" evidence="1">
    <location>
        <begin position="29"/>
        <end position="50"/>
    </location>
</feature>
<dbReference type="Proteomes" id="UP001145145">
    <property type="component" value="Unassembled WGS sequence"/>
</dbReference>